<feature type="chain" id="PRO_5014746861" evidence="2">
    <location>
        <begin position="27"/>
        <end position="92"/>
    </location>
</feature>
<sequence length="92" mass="10056">MREFRQRTNGCLLLQLAAANWQLANCYLHSLHTHTQYTVGAMDCRVSPNVEQTGNNSATTSNTETPSLKRPEKRLFTNPPEQHGSGVGGGAS</sequence>
<keyword evidence="2" id="KW-0732">Signal</keyword>
<dbReference type="EMBL" id="GGFJ01012885">
    <property type="protein sequence ID" value="MBW62026.1"/>
    <property type="molecule type" value="Transcribed_RNA"/>
</dbReference>
<feature type="signal peptide" evidence="2">
    <location>
        <begin position="1"/>
        <end position="26"/>
    </location>
</feature>
<evidence type="ECO:0000313" key="3">
    <source>
        <dbReference type="EMBL" id="MBW62026.1"/>
    </source>
</evidence>
<dbReference type="AlphaFoldDB" id="A0A2M4C9K2"/>
<name>A0A2M4C9K2_9DIPT</name>
<feature type="compositionally biased region" description="Polar residues" evidence="1">
    <location>
        <begin position="49"/>
        <end position="66"/>
    </location>
</feature>
<organism evidence="3">
    <name type="scientific">Anopheles marajoara</name>
    <dbReference type="NCBI Taxonomy" id="58244"/>
    <lineage>
        <taxon>Eukaryota</taxon>
        <taxon>Metazoa</taxon>
        <taxon>Ecdysozoa</taxon>
        <taxon>Arthropoda</taxon>
        <taxon>Hexapoda</taxon>
        <taxon>Insecta</taxon>
        <taxon>Pterygota</taxon>
        <taxon>Neoptera</taxon>
        <taxon>Endopterygota</taxon>
        <taxon>Diptera</taxon>
        <taxon>Nematocera</taxon>
        <taxon>Culicoidea</taxon>
        <taxon>Culicidae</taxon>
        <taxon>Anophelinae</taxon>
        <taxon>Anopheles</taxon>
    </lineage>
</organism>
<reference evidence="3" key="1">
    <citation type="submission" date="2018-01" db="EMBL/GenBank/DDBJ databases">
        <title>An insight into the sialome of Amazonian anophelines.</title>
        <authorList>
            <person name="Ribeiro J.M."/>
            <person name="Scarpassa V."/>
            <person name="Calvo E."/>
        </authorList>
    </citation>
    <scope>NUCLEOTIDE SEQUENCE</scope>
    <source>
        <tissue evidence="3">Salivary glands</tissue>
    </source>
</reference>
<evidence type="ECO:0000256" key="2">
    <source>
        <dbReference type="SAM" id="SignalP"/>
    </source>
</evidence>
<evidence type="ECO:0000256" key="1">
    <source>
        <dbReference type="SAM" id="MobiDB-lite"/>
    </source>
</evidence>
<proteinExistence type="predicted"/>
<feature type="region of interest" description="Disordered" evidence="1">
    <location>
        <begin position="47"/>
        <end position="92"/>
    </location>
</feature>
<accession>A0A2M4C9K2</accession>
<protein>
    <submittedName>
        <fullName evidence="3">Putative secreted protein</fullName>
    </submittedName>
</protein>